<keyword evidence="3" id="KW-1185">Reference proteome</keyword>
<protein>
    <submittedName>
        <fullName evidence="2">CcoQ/FixQ family Cbb3-type cytochrome c oxidase assembly chaperone</fullName>
    </submittedName>
</protein>
<comment type="caution">
    <text evidence="2">The sequence shown here is derived from an EMBL/GenBank/DDBJ whole genome shotgun (WGS) entry which is preliminary data.</text>
</comment>
<dbReference type="EMBL" id="JAOWKX010000002">
    <property type="protein sequence ID" value="MCV2884208.1"/>
    <property type="molecule type" value="Genomic_DNA"/>
</dbReference>
<keyword evidence="1" id="KW-0812">Transmembrane</keyword>
<dbReference type="Pfam" id="PF05545">
    <property type="entry name" value="FixQ"/>
    <property type="match status" value="1"/>
</dbReference>
<proteinExistence type="predicted"/>
<gene>
    <name evidence="2" type="ORF">OE749_05835</name>
</gene>
<reference evidence="2 3" key="1">
    <citation type="submission" date="2022-10" db="EMBL/GenBank/DDBJ databases">
        <title>Aestuariibacter sp. AA17 isolated from Montipora capitata coral fragment.</title>
        <authorList>
            <person name="Emsley S.A."/>
            <person name="Pfannmuller K.M."/>
            <person name="Loughran R.M."/>
            <person name="Shlafstein M."/>
            <person name="Papke E."/>
            <person name="Saw J.H."/>
            <person name="Ushijima B."/>
            <person name="Videau P."/>
        </authorList>
    </citation>
    <scope>NUCLEOTIDE SEQUENCE [LARGE SCALE GENOMIC DNA]</scope>
    <source>
        <strain evidence="2 3">AA17</strain>
    </source>
</reference>
<keyword evidence="1" id="KW-1133">Transmembrane helix</keyword>
<dbReference type="Proteomes" id="UP001652504">
    <property type="component" value="Unassembled WGS sequence"/>
</dbReference>
<keyword evidence="1" id="KW-0472">Membrane</keyword>
<feature type="transmembrane region" description="Helical" evidence="1">
    <location>
        <begin position="6"/>
        <end position="26"/>
    </location>
</feature>
<evidence type="ECO:0000313" key="2">
    <source>
        <dbReference type="EMBL" id="MCV2884208.1"/>
    </source>
</evidence>
<dbReference type="InterPro" id="IPR008621">
    <property type="entry name" value="Cbb3-typ_cyt_oxidase_comp"/>
</dbReference>
<dbReference type="RefSeq" id="WP_263711414.1">
    <property type="nucleotide sequence ID" value="NZ_JAOWKX010000002.1"/>
</dbReference>
<dbReference type="CDD" id="cd01324">
    <property type="entry name" value="cbb3_Oxidase_CcoQ"/>
    <property type="match status" value="1"/>
</dbReference>
<evidence type="ECO:0000256" key="1">
    <source>
        <dbReference type="SAM" id="Phobius"/>
    </source>
</evidence>
<accession>A0ABT3A6A3</accession>
<name>A0ABT3A6A3_9ALTE</name>
<sequence>MDFGTVGSIFTVVVFVCFAGVVWWAFSKRNKDSFDEAANLVFDDEKEQQTTEKKRESSK</sequence>
<organism evidence="2 3">
    <name type="scientific">Fluctibacter corallii</name>
    <dbReference type="NCBI Taxonomy" id="2984329"/>
    <lineage>
        <taxon>Bacteria</taxon>
        <taxon>Pseudomonadati</taxon>
        <taxon>Pseudomonadota</taxon>
        <taxon>Gammaproteobacteria</taxon>
        <taxon>Alteromonadales</taxon>
        <taxon>Alteromonadaceae</taxon>
        <taxon>Fluctibacter</taxon>
    </lineage>
</organism>
<evidence type="ECO:0000313" key="3">
    <source>
        <dbReference type="Proteomes" id="UP001652504"/>
    </source>
</evidence>